<evidence type="ECO:0000259" key="3">
    <source>
        <dbReference type="Pfam" id="PF22255"/>
    </source>
</evidence>
<evidence type="ECO:0000259" key="1">
    <source>
        <dbReference type="Pfam" id="PF21683"/>
    </source>
</evidence>
<dbReference type="InterPro" id="IPR053982">
    <property type="entry name" value="Gp44/GpP-like_C"/>
</dbReference>
<dbReference type="Pfam" id="PF21683">
    <property type="entry name" value="GpP-like_1st"/>
    <property type="match status" value="1"/>
</dbReference>
<dbReference type="Proteomes" id="UP000677537">
    <property type="component" value="Unassembled WGS sequence"/>
</dbReference>
<feature type="domain" description="Baseplate hub protein gp44/GpP-like second" evidence="3">
    <location>
        <begin position="126"/>
        <end position="205"/>
    </location>
</feature>
<accession>A0A940N4D2</accession>
<dbReference type="EMBL" id="JAGIZA010000008">
    <property type="protein sequence ID" value="MBP0493987.1"/>
    <property type="molecule type" value="Genomic_DNA"/>
</dbReference>
<name>A0A940N4D2_9PROT</name>
<dbReference type="Gene3D" id="3.30.1920.10">
    <property type="entry name" value="Baseplate protein-like domains - 2 layer sandwich fold"/>
    <property type="match status" value="1"/>
</dbReference>
<evidence type="ECO:0000259" key="2">
    <source>
        <dbReference type="Pfam" id="PF21929"/>
    </source>
</evidence>
<dbReference type="InterPro" id="IPR053981">
    <property type="entry name" value="Gp44/GpP-like_2nd"/>
</dbReference>
<dbReference type="Pfam" id="PF21929">
    <property type="entry name" value="GpP_4th"/>
    <property type="match status" value="1"/>
</dbReference>
<organism evidence="4 5">
    <name type="scientific">Roseomonas indoligenes</name>
    <dbReference type="NCBI Taxonomy" id="2820811"/>
    <lineage>
        <taxon>Bacteria</taxon>
        <taxon>Pseudomonadati</taxon>
        <taxon>Pseudomonadota</taxon>
        <taxon>Alphaproteobacteria</taxon>
        <taxon>Acetobacterales</taxon>
        <taxon>Roseomonadaceae</taxon>
        <taxon>Roseomonas</taxon>
    </lineage>
</organism>
<sequence>MPSDTATFAVPEVAVTASATNDLPLPPPPAPGAAVDPDDLSLIVNGRIWSGWDGIAVTRSCERLPSVFSLSLTQRFPGEADLSFMPGDPCIVRLGKDPVITGRIDRHQPAIDARSHTVQVTGRSKCRELVDCAAVIPGWQINAKTVKGIAEALAEFYDITVSGDDGPLVPQLNLIPGETPFSVIDRLCRFGKLLSYDDPDGNLVLSPVGTEKHASGVRERVNVLAATTTLAADQRYSEYWVYLQSTAGLFTQLSLATGGNGMLPPSGLAKDEGVPNKRVLVILMEHAGPNDTKEIAQARAEWEASRRRGRSEAIRVRVDSWRDKAGELWQPNKRIPVHVPSCKVSEAEWIIGEVTYRRGLQGTTADLTLMPPSAFDPVYDPYLPMNYQLMAAEREYERNRLEVEGAQRRSELGQ</sequence>
<evidence type="ECO:0000313" key="4">
    <source>
        <dbReference type="EMBL" id="MBP0493987.1"/>
    </source>
</evidence>
<dbReference type="RefSeq" id="WP_209374735.1">
    <property type="nucleotide sequence ID" value="NZ_JAGIZA010000008.1"/>
</dbReference>
<dbReference type="InterPro" id="IPR023399">
    <property type="entry name" value="Baseplate-like_2-layer_sand"/>
</dbReference>
<keyword evidence="5" id="KW-1185">Reference proteome</keyword>
<proteinExistence type="predicted"/>
<dbReference type="InterPro" id="IPR026276">
    <property type="entry name" value="Baseplate_GpP"/>
</dbReference>
<gene>
    <name evidence="4" type="ORF">J5Y10_14475</name>
</gene>
<dbReference type="PIRSF" id="PIRSF004440">
    <property type="entry name" value="GpP"/>
    <property type="match status" value="1"/>
</dbReference>
<dbReference type="Pfam" id="PF22255">
    <property type="entry name" value="Gp44-like_2nd"/>
    <property type="match status" value="1"/>
</dbReference>
<protein>
    <recommendedName>
        <fullName evidence="6">Phage tail protein</fullName>
    </recommendedName>
</protein>
<feature type="domain" description="Baseplate hub protein gp44/GpP-like C-terminal" evidence="2">
    <location>
        <begin position="293"/>
        <end position="377"/>
    </location>
</feature>
<comment type="caution">
    <text evidence="4">The sequence shown here is derived from an EMBL/GenBank/DDBJ whole genome shotgun (WGS) entry which is preliminary data.</text>
</comment>
<reference evidence="4" key="1">
    <citation type="submission" date="2021-03" db="EMBL/GenBank/DDBJ databases">
        <authorList>
            <person name="So Y."/>
        </authorList>
    </citation>
    <scope>NUCLEOTIDE SEQUENCE</scope>
    <source>
        <strain evidence="4">SG15</strain>
    </source>
</reference>
<dbReference type="Gene3D" id="2.30.300.10">
    <property type="entry name" value="Baseplate protein-like domain - beta roll fold"/>
    <property type="match status" value="1"/>
</dbReference>
<dbReference type="SUPFAM" id="SSF69279">
    <property type="entry name" value="Phage tail proteins"/>
    <property type="match status" value="2"/>
</dbReference>
<dbReference type="AlphaFoldDB" id="A0A940N4D2"/>
<dbReference type="Gene3D" id="3.55.50.10">
    <property type="entry name" value="Baseplate protein-like domains"/>
    <property type="match status" value="1"/>
</dbReference>
<feature type="domain" description="Baseplate hub protein gp44-like N-terminal" evidence="1">
    <location>
        <begin position="40"/>
        <end position="124"/>
    </location>
</feature>
<dbReference type="InterPro" id="IPR049354">
    <property type="entry name" value="GpP-like_N"/>
</dbReference>
<evidence type="ECO:0000313" key="5">
    <source>
        <dbReference type="Proteomes" id="UP000677537"/>
    </source>
</evidence>
<evidence type="ECO:0008006" key="6">
    <source>
        <dbReference type="Google" id="ProtNLM"/>
    </source>
</evidence>